<sequence>MRGHPNSRDCMVCGVGSYMLGSPDCAM</sequence>
<protein>
    <submittedName>
        <fullName evidence="1">Uncharacterized protein</fullName>
    </submittedName>
</protein>
<dbReference type="EMBL" id="GBRH01270777">
    <property type="protein sequence ID" value="JAD27118.1"/>
    <property type="molecule type" value="Transcribed_RNA"/>
</dbReference>
<reference evidence="1" key="2">
    <citation type="journal article" date="2015" name="Data Brief">
        <title>Shoot transcriptome of the giant reed, Arundo donax.</title>
        <authorList>
            <person name="Barrero R.A."/>
            <person name="Guerrero F.D."/>
            <person name="Moolhuijzen P."/>
            <person name="Goolsby J.A."/>
            <person name="Tidwell J."/>
            <person name="Bellgard S.E."/>
            <person name="Bellgard M.I."/>
        </authorList>
    </citation>
    <scope>NUCLEOTIDE SEQUENCE</scope>
    <source>
        <tissue evidence="1">Shoot tissue taken approximately 20 cm above the soil surface</tissue>
    </source>
</reference>
<dbReference type="AlphaFoldDB" id="A0A0A8YN88"/>
<organism evidence="1">
    <name type="scientific">Arundo donax</name>
    <name type="common">Giant reed</name>
    <name type="synonym">Donax arundinaceus</name>
    <dbReference type="NCBI Taxonomy" id="35708"/>
    <lineage>
        <taxon>Eukaryota</taxon>
        <taxon>Viridiplantae</taxon>
        <taxon>Streptophyta</taxon>
        <taxon>Embryophyta</taxon>
        <taxon>Tracheophyta</taxon>
        <taxon>Spermatophyta</taxon>
        <taxon>Magnoliopsida</taxon>
        <taxon>Liliopsida</taxon>
        <taxon>Poales</taxon>
        <taxon>Poaceae</taxon>
        <taxon>PACMAD clade</taxon>
        <taxon>Arundinoideae</taxon>
        <taxon>Arundineae</taxon>
        <taxon>Arundo</taxon>
    </lineage>
</organism>
<reference evidence="1" key="1">
    <citation type="submission" date="2014-09" db="EMBL/GenBank/DDBJ databases">
        <authorList>
            <person name="Magalhaes I.L.F."/>
            <person name="Oliveira U."/>
            <person name="Santos F.R."/>
            <person name="Vidigal T.H.D.A."/>
            <person name="Brescovit A.D."/>
            <person name="Santos A.J."/>
        </authorList>
    </citation>
    <scope>NUCLEOTIDE SEQUENCE</scope>
    <source>
        <tissue evidence="1">Shoot tissue taken approximately 20 cm above the soil surface</tissue>
    </source>
</reference>
<name>A0A0A8YN88_ARUDO</name>
<proteinExistence type="predicted"/>
<evidence type="ECO:0000313" key="1">
    <source>
        <dbReference type="EMBL" id="JAD27118.1"/>
    </source>
</evidence>
<accession>A0A0A8YN88</accession>